<protein>
    <recommendedName>
        <fullName evidence="5">Esterase</fullName>
    </recommendedName>
</protein>
<evidence type="ECO:0000313" key="4">
    <source>
        <dbReference type="Proteomes" id="UP001055153"/>
    </source>
</evidence>
<sequence>MPARAAGAPSLACGDADVTTAVAPEPDEAVLDPGLVGCLAFAHRLPTREPLPPGRHALGLFAERDAVLHVPPGLDARRPTPLVVLFHGGGGSAEKILPMLAGHADAQRFLLLAPQSLFPTWDLVIAGHGPDRERLDAALAAVASRFLIDPARLAFAGHSDGGSYALSLGLTNGHLASHLIVSSAGFLAVQRQTGAPRIFLSHGTRDAQIPIDRSARTHARLLDQAGYDLTYVEYDGPHAYDPAVVARAVAFFLADHGAAEPALPQG</sequence>
<dbReference type="EMBL" id="BPQQ01000067">
    <property type="protein sequence ID" value="GJE03060.1"/>
    <property type="molecule type" value="Genomic_DNA"/>
</dbReference>
<keyword evidence="4" id="KW-1185">Reference proteome</keyword>
<comment type="caution">
    <text evidence="3">The sequence shown here is derived from an EMBL/GenBank/DDBJ whole genome shotgun (WGS) entry which is preliminary data.</text>
</comment>
<name>A0ABQ4SIL7_9HYPH</name>
<reference evidence="3" key="1">
    <citation type="journal article" date="2021" name="Front. Microbiol.">
        <title>Comprehensive Comparative Genomics and Phenotyping of Methylobacterium Species.</title>
        <authorList>
            <person name="Alessa O."/>
            <person name="Ogura Y."/>
            <person name="Fujitani Y."/>
            <person name="Takami H."/>
            <person name="Hayashi T."/>
            <person name="Sahin N."/>
            <person name="Tani A."/>
        </authorList>
    </citation>
    <scope>NUCLEOTIDE SEQUENCE</scope>
    <source>
        <strain evidence="3">DSM 17168</strain>
    </source>
</reference>
<dbReference type="PANTHER" id="PTHR43037">
    <property type="entry name" value="UNNAMED PRODUCT-RELATED"/>
    <property type="match status" value="1"/>
</dbReference>
<gene>
    <name evidence="3" type="ORF">GMJLKIPL_5011</name>
</gene>
<evidence type="ECO:0000256" key="1">
    <source>
        <dbReference type="ARBA" id="ARBA00022729"/>
    </source>
</evidence>
<accession>A0ABQ4SIL7</accession>
<dbReference type="Gene3D" id="3.40.50.1820">
    <property type="entry name" value="alpha/beta hydrolase"/>
    <property type="match status" value="1"/>
</dbReference>
<evidence type="ECO:0000256" key="2">
    <source>
        <dbReference type="ARBA" id="ARBA00022801"/>
    </source>
</evidence>
<proteinExistence type="predicted"/>
<dbReference type="InterPro" id="IPR029058">
    <property type="entry name" value="AB_hydrolase_fold"/>
</dbReference>
<dbReference type="SUPFAM" id="SSF53474">
    <property type="entry name" value="alpha/beta-Hydrolases"/>
    <property type="match status" value="1"/>
</dbReference>
<evidence type="ECO:0008006" key="5">
    <source>
        <dbReference type="Google" id="ProtNLM"/>
    </source>
</evidence>
<dbReference type="Proteomes" id="UP001055153">
    <property type="component" value="Unassembled WGS sequence"/>
</dbReference>
<dbReference type="InterPro" id="IPR050955">
    <property type="entry name" value="Plant_Biomass_Hydrol_Est"/>
</dbReference>
<keyword evidence="1" id="KW-0732">Signal</keyword>
<reference evidence="3" key="2">
    <citation type="submission" date="2021-08" db="EMBL/GenBank/DDBJ databases">
        <authorList>
            <person name="Tani A."/>
            <person name="Ola A."/>
            <person name="Ogura Y."/>
            <person name="Katsura K."/>
            <person name="Hayashi T."/>
        </authorList>
    </citation>
    <scope>NUCLEOTIDE SEQUENCE</scope>
    <source>
        <strain evidence="3">DSM 17168</strain>
    </source>
</reference>
<organism evidence="3 4">
    <name type="scientific">Methylobacterium isbiliense</name>
    <dbReference type="NCBI Taxonomy" id="315478"/>
    <lineage>
        <taxon>Bacteria</taxon>
        <taxon>Pseudomonadati</taxon>
        <taxon>Pseudomonadota</taxon>
        <taxon>Alphaproteobacteria</taxon>
        <taxon>Hyphomicrobiales</taxon>
        <taxon>Methylobacteriaceae</taxon>
        <taxon>Methylobacterium</taxon>
    </lineage>
</organism>
<keyword evidence="2" id="KW-0378">Hydrolase</keyword>
<evidence type="ECO:0000313" key="3">
    <source>
        <dbReference type="EMBL" id="GJE03060.1"/>
    </source>
</evidence>
<dbReference type="PANTHER" id="PTHR43037:SF5">
    <property type="entry name" value="FERULOYL ESTERASE"/>
    <property type="match status" value="1"/>
</dbReference>